<sequence length="593" mass="66080">MLIDIPYDFSSDSSSSDSSPHRPIPSPQYRHRVVMDPREEPMVVDTSSGSDTKHPVPNLKPVSRPKSRSLIPMEVESSSDSDPAPEIQPNPSGTRSLLRSLTPIEIESNSDSEPISQLLFKRSGSHSKTSSPSHPIPLYVKSGSESEHMEPTGRTRNASDSSSSESGEFLPFRSNFDRANLPRIPVSSAVPGSSSKRKEKGKARETDVARARGQTRSSGPYSAPSQTEPFVTARVPRTAFGRARRVLASPSAGRPLATVSMRADIQFFDPEKRFVAVFSLAFAPSLTGRSYTVRQVEDACAIGDTIVLAYDHASAVQVSCVSLPENSRASRPVLVDLPHTPHQPRLSEPPEDPNVSRPSIPKLIRCITPGPDRRREFLTSGYDKILRKWTLDPNSLHHTRSEKILVLDRTPAVLACHRTTLLVGFGLYVQAYDLNRVSTSTMIYSEKAPTSRMSNTIQHLYFHPDDHRMQVFEVDHLDTQVHIYDSRKSPKDKYGLLYDRKSDCSFGYRAEQVAGKPRRRFTKGSTKFCYFARGYEDGIICLWDYRNPKKPVATECKRETGVVHTLCMDDHLVAFGGDSLTFMDFSLNVLSAR</sequence>
<reference evidence="2 3" key="1">
    <citation type="journal article" date="2020" name="ISME J.">
        <title>Uncovering the hidden diversity of litter-decomposition mechanisms in mushroom-forming fungi.</title>
        <authorList>
            <person name="Floudas D."/>
            <person name="Bentzer J."/>
            <person name="Ahren D."/>
            <person name="Johansson T."/>
            <person name="Persson P."/>
            <person name="Tunlid A."/>
        </authorList>
    </citation>
    <scope>NUCLEOTIDE SEQUENCE [LARGE SCALE GENOMIC DNA]</scope>
    <source>
        <strain evidence="2 3">CBS 291.85</strain>
    </source>
</reference>
<feature type="compositionally biased region" description="Polar residues" evidence="1">
    <location>
        <begin position="89"/>
        <end position="99"/>
    </location>
</feature>
<dbReference type="OrthoDB" id="1897642at2759"/>
<keyword evidence="3" id="KW-1185">Reference proteome</keyword>
<feature type="region of interest" description="Disordered" evidence="1">
    <location>
        <begin position="1"/>
        <end position="171"/>
    </location>
</feature>
<feature type="region of interest" description="Disordered" evidence="1">
    <location>
        <begin position="183"/>
        <end position="228"/>
    </location>
</feature>
<feature type="region of interest" description="Disordered" evidence="1">
    <location>
        <begin position="336"/>
        <end position="359"/>
    </location>
</feature>
<dbReference type="AlphaFoldDB" id="A0A8H5F429"/>
<proteinExistence type="predicted"/>
<accession>A0A8H5F429</accession>
<dbReference type="SUPFAM" id="SSF50978">
    <property type="entry name" value="WD40 repeat-like"/>
    <property type="match status" value="1"/>
</dbReference>
<evidence type="ECO:0000313" key="2">
    <source>
        <dbReference type="EMBL" id="KAF5322949.1"/>
    </source>
</evidence>
<dbReference type="Gene3D" id="2.130.10.10">
    <property type="entry name" value="YVTN repeat-like/Quinoprotein amine dehydrogenase"/>
    <property type="match status" value="1"/>
</dbReference>
<name>A0A8H5F429_9AGAR</name>
<protein>
    <submittedName>
        <fullName evidence="2">Uncharacterized protein</fullName>
    </submittedName>
</protein>
<feature type="compositionally biased region" description="Polar residues" evidence="1">
    <location>
        <begin position="214"/>
        <end position="228"/>
    </location>
</feature>
<feature type="compositionally biased region" description="Basic and acidic residues" evidence="1">
    <location>
        <begin position="144"/>
        <end position="153"/>
    </location>
</feature>
<evidence type="ECO:0000256" key="1">
    <source>
        <dbReference type="SAM" id="MobiDB-lite"/>
    </source>
</evidence>
<dbReference type="InterPro" id="IPR015943">
    <property type="entry name" value="WD40/YVTN_repeat-like_dom_sf"/>
</dbReference>
<feature type="compositionally biased region" description="Low complexity" evidence="1">
    <location>
        <begin position="1"/>
        <end position="18"/>
    </location>
</feature>
<evidence type="ECO:0000313" key="3">
    <source>
        <dbReference type="Proteomes" id="UP000559256"/>
    </source>
</evidence>
<dbReference type="EMBL" id="JAACJM010000402">
    <property type="protein sequence ID" value="KAF5322949.1"/>
    <property type="molecule type" value="Genomic_DNA"/>
</dbReference>
<dbReference type="InterPro" id="IPR036322">
    <property type="entry name" value="WD40_repeat_dom_sf"/>
</dbReference>
<comment type="caution">
    <text evidence="2">The sequence shown here is derived from an EMBL/GenBank/DDBJ whole genome shotgun (WGS) entry which is preliminary data.</text>
</comment>
<organism evidence="2 3">
    <name type="scientific">Tetrapyrgos nigripes</name>
    <dbReference type="NCBI Taxonomy" id="182062"/>
    <lineage>
        <taxon>Eukaryota</taxon>
        <taxon>Fungi</taxon>
        <taxon>Dikarya</taxon>
        <taxon>Basidiomycota</taxon>
        <taxon>Agaricomycotina</taxon>
        <taxon>Agaricomycetes</taxon>
        <taxon>Agaricomycetidae</taxon>
        <taxon>Agaricales</taxon>
        <taxon>Marasmiineae</taxon>
        <taxon>Marasmiaceae</taxon>
        <taxon>Tetrapyrgos</taxon>
    </lineage>
</organism>
<gene>
    <name evidence="2" type="ORF">D9758_018470</name>
</gene>
<dbReference type="Proteomes" id="UP000559256">
    <property type="component" value="Unassembled WGS sequence"/>
</dbReference>